<dbReference type="InterPro" id="IPR013785">
    <property type="entry name" value="Aldolase_TIM"/>
</dbReference>
<evidence type="ECO:0000256" key="5">
    <source>
        <dbReference type="ARBA" id="ARBA00023277"/>
    </source>
</evidence>
<keyword evidence="8" id="KW-1185">Reference proteome</keyword>
<comment type="similarity">
    <text evidence="6">Belongs to the NanE family.</text>
</comment>
<name>A0A656DAP6_KRYT1</name>
<evidence type="ECO:0000256" key="3">
    <source>
        <dbReference type="ARBA" id="ARBA00005081"/>
    </source>
</evidence>
<dbReference type="HAMAP" id="MF_01235">
    <property type="entry name" value="ManNAc6P_epimer"/>
    <property type="match status" value="1"/>
</dbReference>
<dbReference type="GO" id="GO:0047465">
    <property type="term" value="F:N-acylglucosamine-6-phosphate 2-epimerase activity"/>
    <property type="evidence" value="ECO:0007669"/>
    <property type="project" value="UniProtKB-EC"/>
</dbReference>
<dbReference type="GO" id="GO:0005975">
    <property type="term" value="P:carbohydrate metabolic process"/>
    <property type="evidence" value="ECO:0007669"/>
    <property type="project" value="UniProtKB-UniRule"/>
</dbReference>
<accession>A0A656DAP6</accession>
<dbReference type="EC" id="5.1.3.9" evidence="6"/>
<comment type="catalytic activity">
    <reaction evidence="1 6">
        <text>an N-acyl-D-glucosamine 6-phosphate = an N-acyl-D-mannosamine 6-phosphate</text>
        <dbReference type="Rhea" id="RHEA:23932"/>
        <dbReference type="ChEBI" id="CHEBI:57599"/>
        <dbReference type="ChEBI" id="CHEBI:57666"/>
        <dbReference type="EC" id="5.1.3.9"/>
    </reaction>
</comment>
<dbReference type="GO" id="GO:0006053">
    <property type="term" value="P:N-acetylmannosamine catabolic process"/>
    <property type="evidence" value="ECO:0007669"/>
    <property type="project" value="TreeGrafter"/>
</dbReference>
<dbReference type="InterPro" id="IPR011060">
    <property type="entry name" value="RibuloseP-bd_barrel"/>
</dbReference>
<gene>
    <name evidence="6" type="primary">nanE</name>
    <name evidence="7" type="ORF">JGI24_01747</name>
</gene>
<evidence type="ECO:0000256" key="4">
    <source>
        <dbReference type="ARBA" id="ARBA00023235"/>
    </source>
</evidence>
<dbReference type="SUPFAM" id="SSF51366">
    <property type="entry name" value="Ribulose-phoshate binding barrel"/>
    <property type="match status" value="1"/>
</dbReference>
<organism evidence="7 8">
    <name type="scientific">Kryptobacter tengchongensis</name>
    <dbReference type="NCBI Taxonomy" id="1643429"/>
    <lineage>
        <taxon>Bacteria</taxon>
        <taxon>Pseudomonadati</taxon>
        <taxon>Candidatus Kryptoniota</taxon>
        <taxon>Candidatus Kryptobacter</taxon>
    </lineage>
</organism>
<evidence type="ECO:0000313" key="7">
    <source>
        <dbReference type="EMBL" id="CUT05726.1"/>
    </source>
</evidence>
<evidence type="ECO:0000256" key="1">
    <source>
        <dbReference type="ARBA" id="ARBA00000056"/>
    </source>
</evidence>
<reference evidence="7 8" key="1">
    <citation type="submission" date="2015-11" db="EMBL/GenBank/DDBJ databases">
        <authorList>
            <person name="Varghese N."/>
        </authorList>
    </citation>
    <scope>NUCLEOTIDE SEQUENCE [LARGE SCALE GENOMIC DNA]</scope>
    <source>
        <strain evidence="7 8">JGI-24</strain>
    </source>
</reference>
<dbReference type="GO" id="GO:0005829">
    <property type="term" value="C:cytosol"/>
    <property type="evidence" value="ECO:0007669"/>
    <property type="project" value="TreeGrafter"/>
</dbReference>
<protein>
    <recommendedName>
        <fullName evidence="6">Putative N-acetylmannosamine-6-phosphate 2-epimerase</fullName>
        <ecNumber evidence="6">5.1.3.9</ecNumber>
    </recommendedName>
    <alternativeName>
        <fullName evidence="6">ManNAc-6-P epimerase</fullName>
    </alternativeName>
</protein>
<sequence length="229" mass="25621">MKEEILKRLKNGIIVSCQPDEVGLFSDVKFIVEFSVAAEFGGAVAIRTEGVENIKAVKSKVKIPVIGLIKGKYPDGSVLITPDSDSVKKIIEAGADIVAVDVTSRDKRFEFFREIREAYKDKILMADISTFEEGIRSAELGADLVATTLAGYTPYTRYSFKKYEPDFELVHKLAALLNIPIIAEGRIWTVEQVRKMFELGAYAVVIGSAITRPRLIVQRFVEEIKKMRE</sequence>
<dbReference type="GO" id="GO:0019262">
    <property type="term" value="P:N-acetylneuraminate catabolic process"/>
    <property type="evidence" value="ECO:0007669"/>
    <property type="project" value="UniProtKB-UniRule"/>
</dbReference>
<dbReference type="Gene3D" id="3.20.20.70">
    <property type="entry name" value="Aldolase class I"/>
    <property type="match status" value="1"/>
</dbReference>
<dbReference type="RefSeq" id="WP_072150983.1">
    <property type="nucleotide sequence ID" value="NZ_CZVU01000135.1"/>
</dbReference>
<dbReference type="CDD" id="cd04729">
    <property type="entry name" value="NanE"/>
    <property type="match status" value="1"/>
</dbReference>
<comment type="function">
    <text evidence="2 6">Converts N-acetylmannosamine-6-phosphate (ManNAc-6-P) to N-acetylglucosamine-6-phosphate (GlcNAc-6-P).</text>
</comment>
<comment type="pathway">
    <text evidence="3 6">Amino-sugar metabolism; N-acetylneuraminate degradation; D-fructose 6-phosphate from N-acetylneuraminate: step 3/5.</text>
</comment>
<dbReference type="PANTHER" id="PTHR36204:SF1">
    <property type="entry name" value="N-ACETYLMANNOSAMINE-6-PHOSPHATE 2-EPIMERASE-RELATED"/>
    <property type="match status" value="1"/>
</dbReference>
<dbReference type="PANTHER" id="PTHR36204">
    <property type="entry name" value="N-ACETYLMANNOSAMINE-6-PHOSPHATE 2-EPIMERASE-RELATED"/>
    <property type="match status" value="1"/>
</dbReference>
<proteinExistence type="inferred from homology"/>
<dbReference type="OrthoDB" id="9781704at2"/>
<evidence type="ECO:0000256" key="6">
    <source>
        <dbReference type="HAMAP-Rule" id="MF_01235"/>
    </source>
</evidence>
<keyword evidence="5 6" id="KW-0119">Carbohydrate metabolism</keyword>
<evidence type="ECO:0000313" key="8">
    <source>
        <dbReference type="Proteomes" id="UP000243065"/>
    </source>
</evidence>
<evidence type="ECO:0000256" key="2">
    <source>
        <dbReference type="ARBA" id="ARBA00002147"/>
    </source>
</evidence>
<dbReference type="Pfam" id="PF04131">
    <property type="entry name" value="NanE"/>
    <property type="match status" value="1"/>
</dbReference>
<dbReference type="EMBL" id="CZVU01000135">
    <property type="protein sequence ID" value="CUT05726.1"/>
    <property type="molecule type" value="Genomic_DNA"/>
</dbReference>
<dbReference type="NCBIfam" id="NF002231">
    <property type="entry name" value="PRK01130.1"/>
    <property type="match status" value="1"/>
</dbReference>
<dbReference type="InterPro" id="IPR007260">
    <property type="entry name" value="NanE"/>
</dbReference>
<keyword evidence="4 6" id="KW-0413">Isomerase</keyword>
<dbReference type="AlphaFoldDB" id="A0A656DAP6"/>
<dbReference type="Proteomes" id="UP000243065">
    <property type="component" value="Unassembled WGS sequence"/>
</dbReference>
<dbReference type="UniPathway" id="UPA00629">
    <property type="reaction ID" value="UER00682"/>
</dbReference>